<name>A0A812L9J7_9DINO</name>
<accession>A0A812L9J7</accession>
<dbReference type="PANTHER" id="PTHR46967:SF2">
    <property type="entry name" value="SUSHI, VON WILLEBRAND FACTOR TYPE A, EGF AND PENTRAXIN DOMAIN-CONTAINING PROTEIN 1-LIKE"/>
    <property type="match status" value="1"/>
</dbReference>
<dbReference type="Proteomes" id="UP000604046">
    <property type="component" value="Unassembled WGS sequence"/>
</dbReference>
<organism evidence="2 3">
    <name type="scientific">Symbiodinium natans</name>
    <dbReference type="NCBI Taxonomy" id="878477"/>
    <lineage>
        <taxon>Eukaryota</taxon>
        <taxon>Sar</taxon>
        <taxon>Alveolata</taxon>
        <taxon>Dinophyceae</taxon>
        <taxon>Suessiales</taxon>
        <taxon>Symbiodiniaceae</taxon>
        <taxon>Symbiodinium</taxon>
    </lineage>
</organism>
<dbReference type="SUPFAM" id="SSF57184">
    <property type="entry name" value="Growth factor receptor domain"/>
    <property type="match status" value="1"/>
</dbReference>
<dbReference type="PANTHER" id="PTHR46967">
    <property type="entry name" value="INSULIN-LIKE GROWTH FACTOR BINDING PROTEIN,N-TERMINAL"/>
    <property type="match status" value="1"/>
</dbReference>
<evidence type="ECO:0000313" key="3">
    <source>
        <dbReference type="Proteomes" id="UP000604046"/>
    </source>
</evidence>
<dbReference type="SMART" id="SM01411">
    <property type="entry name" value="Ephrin_rec_like"/>
    <property type="match status" value="1"/>
</dbReference>
<proteinExistence type="predicted"/>
<dbReference type="OrthoDB" id="415069at2759"/>
<keyword evidence="3" id="KW-1185">Reference proteome</keyword>
<comment type="caution">
    <text evidence="2">The sequence shown here is derived from an EMBL/GenBank/DDBJ whole genome shotgun (WGS) entry which is preliminary data.</text>
</comment>
<feature type="signal peptide" evidence="1">
    <location>
        <begin position="1"/>
        <end position="21"/>
    </location>
</feature>
<dbReference type="AlphaFoldDB" id="A0A812L9J7"/>
<sequence length="582" mass="63907">MGRFPWQPVVLFKGCFLLVSAELCLLDGIPEGSRQNVREDLASGLGEAPIRMVVYDWLSAEVVSELTAILLSEVLGYNVTLNTERASASVAGALQLAGCASYDCTERRPRSHVAMDTWLAGIPGELADMETTRPNLAPQRLGSMGFVGQEALYVKGSVREAAYYTTGLALDFYRSYNASLHDAAKFFSRVSDLDTGDFVPCNASGYESANDYEMRTYAEVTGDWGGIVGTPAGYVANCPDDFFWLSPACRHNISECIPVIAAGSGWNYYIWMQWSTWFAMPTAIGIVKDGAAHWETVVGNFETIFYWWYPDATFLHLDAWIFTVPRHSRREWAANEYRTGFPEVSVEKVVSGHLPAVAPRASRFLEEFVMDLEDIQGLLLEVREGATPWAAACNWVRSKRSLWTEWIPVDTQCLAGEGLQNSMDEYVTNRSEAVGCATCRPGRFSKSILDGTGATFVCEPCPAGTFESAFGKTACVDCDAGTFANSSGRAYCDLCDQGRYANATGMTYCHACGSEHWTTSQLMVLDGAETWVQVNGVTSESFCTCIAGWPLVATINLRQASYARVACVNASYSIHPKPKSLF</sequence>
<evidence type="ECO:0000313" key="2">
    <source>
        <dbReference type="EMBL" id="CAE7243448.1"/>
    </source>
</evidence>
<evidence type="ECO:0000256" key="1">
    <source>
        <dbReference type="SAM" id="SignalP"/>
    </source>
</evidence>
<dbReference type="Gene3D" id="2.10.50.10">
    <property type="entry name" value="Tumor Necrosis Factor Receptor, subunit A, domain 2"/>
    <property type="match status" value="1"/>
</dbReference>
<dbReference type="EMBL" id="CAJNDS010001001">
    <property type="protein sequence ID" value="CAE7243448.1"/>
    <property type="molecule type" value="Genomic_DNA"/>
</dbReference>
<protein>
    <recommendedName>
        <fullName evidence="4">Tyrosine-protein kinase ephrin type A/B receptor-like domain-containing protein</fullName>
    </recommendedName>
</protein>
<feature type="chain" id="PRO_5033065355" description="Tyrosine-protein kinase ephrin type A/B receptor-like domain-containing protein" evidence="1">
    <location>
        <begin position="22"/>
        <end position="582"/>
    </location>
</feature>
<reference evidence="2" key="1">
    <citation type="submission" date="2021-02" db="EMBL/GenBank/DDBJ databases">
        <authorList>
            <person name="Dougan E. K."/>
            <person name="Rhodes N."/>
            <person name="Thang M."/>
            <person name="Chan C."/>
        </authorList>
    </citation>
    <scope>NUCLEOTIDE SEQUENCE</scope>
</reference>
<dbReference type="Gene3D" id="3.40.190.10">
    <property type="entry name" value="Periplasmic binding protein-like II"/>
    <property type="match status" value="1"/>
</dbReference>
<evidence type="ECO:0008006" key="4">
    <source>
        <dbReference type="Google" id="ProtNLM"/>
    </source>
</evidence>
<dbReference type="SUPFAM" id="SSF53850">
    <property type="entry name" value="Periplasmic binding protein-like II"/>
    <property type="match status" value="1"/>
</dbReference>
<gene>
    <name evidence="2" type="ORF">SNAT2548_LOCUS11289</name>
</gene>
<dbReference type="InterPro" id="IPR009030">
    <property type="entry name" value="Growth_fac_rcpt_cys_sf"/>
</dbReference>
<keyword evidence="1" id="KW-0732">Signal</keyword>